<keyword evidence="4 9" id="KW-0812">Transmembrane</keyword>
<evidence type="ECO:0000313" key="11">
    <source>
        <dbReference type="EMBL" id="KGB76382.1"/>
    </source>
</evidence>
<dbReference type="InterPro" id="IPR018108">
    <property type="entry name" value="MCP_transmembrane"/>
</dbReference>
<evidence type="ECO:0000256" key="10">
    <source>
        <dbReference type="RuleBase" id="RU000488"/>
    </source>
</evidence>
<evidence type="ECO:0000256" key="9">
    <source>
        <dbReference type="PROSITE-ProRule" id="PRU00282"/>
    </source>
</evidence>
<dbReference type="VEuPathDB" id="FungiDB:CNBG_2220"/>
<dbReference type="EMBL" id="CP025765">
    <property type="protein sequence ID" value="KGB76382.1"/>
    <property type="molecule type" value="Genomic_DNA"/>
</dbReference>
<keyword evidence="12" id="KW-1185">Reference proteome</keyword>
<name>A0A095C781_CRYD2</name>
<dbReference type="Gene3D" id="1.50.40.10">
    <property type="entry name" value="Mitochondrial carrier domain"/>
    <property type="match status" value="1"/>
</dbReference>
<sequence length="304" mass="32762">MSELLSPPPDGAGLPLTQTQKDLIGGSVGGITQVLVGQPFDIVKVRVQTAPPGTYSSPLDCASKLLKADGPLGFYKGTLTPLLGIGACVSIQFGALEFAKRFFAQRAKGRDLNLGEFWLSGAFAGVANTVVANPVEHIRIRLQTQPDTVPRMYNGPLDCAIKLYKNGGGLKGVFKAQVPTMLRDGVGYGCYFLTYEALVQRHLKATNLSRDQISPLWAVTYGAVAGYALWFSIYPVDVIKSKLQTDSLDPAKRKFKGLLDCTRQTWRAQGVKGFLGGLAPTLIRSPFANGATFVAFELAMRAMN</sequence>
<dbReference type="OMA" id="HICRLRY"/>
<dbReference type="Pfam" id="PF00153">
    <property type="entry name" value="Mito_carr"/>
    <property type="match status" value="3"/>
</dbReference>
<feature type="repeat" description="Solcar" evidence="9">
    <location>
        <begin position="112"/>
        <end position="201"/>
    </location>
</feature>
<dbReference type="OrthoDB" id="409586at2759"/>
<dbReference type="InterPro" id="IPR050567">
    <property type="entry name" value="Mitochondrial_Carrier"/>
</dbReference>
<comment type="similarity">
    <text evidence="2 10">Belongs to the mitochondrial carrier (TC 2.A.29) family.</text>
</comment>
<dbReference type="InterPro" id="IPR023395">
    <property type="entry name" value="MCP_dom_sf"/>
</dbReference>
<evidence type="ECO:0000256" key="3">
    <source>
        <dbReference type="ARBA" id="ARBA00022448"/>
    </source>
</evidence>
<accession>A0A095C781</accession>
<gene>
    <name evidence="11" type="ORF">CNBG_2220</name>
</gene>
<evidence type="ECO:0000313" key="12">
    <source>
        <dbReference type="Proteomes" id="UP000029445"/>
    </source>
</evidence>
<keyword evidence="7" id="KW-0496">Mitochondrion</keyword>
<keyword evidence="8 9" id="KW-0472">Membrane</keyword>
<dbReference type="Proteomes" id="UP000029445">
    <property type="component" value="Chromosome 7"/>
</dbReference>
<dbReference type="PANTHER" id="PTHR45624:SF12">
    <property type="entry name" value="MITOCHONDRIAL ORNITHINE TRANSPORTER 1"/>
    <property type="match status" value="1"/>
</dbReference>
<evidence type="ECO:0000256" key="6">
    <source>
        <dbReference type="ARBA" id="ARBA00022989"/>
    </source>
</evidence>
<evidence type="ECO:0000256" key="4">
    <source>
        <dbReference type="ARBA" id="ARBA00022692"/>
    </source>
</evidence>
<dbReference type="GO" id="GO:0031966">
    <property type="term" value="C:mitochondrial membrane"/>
    <property type="evidence" value="ECO:0007669"/>
    <property type="project" value="UniProtKB-SubCell"/>
</dbReference>
<feature type="repeat" description="Solcar" evidence="9">
    <location>
        <begin position="213"/>
        <end position="302"/>
    </location>
</feature>
<evidence type="ECO:0000256" key="1">
    <source>
        <dbReference type="ARBA" id="ARBA00004225"/>
    </source>
</evidence>
<protein>
    <submittedName>
        <fullName evidence="11">Solute carrier family 25 (Mitochondrial carnitine/acylcarnitine transporter) member 20/29</fullName>
    </submittedName>
</protein>
<dbReference type="PANTHER" id="PTHR45624">
    <property type="entry name" value="MITOCHONDRIAL BASIC AMINO ACIDS TRANSPORTER-RELATED"/>
    <property type="match status" value="1"/>
</dbReference>
<dbReference type="GO" id="GO:1990575">
    <property type="term" value="P:mitochondrial L-ornithine transmembrane transport"/>
    <property type="evidence" value="ECO:0007669"/>
    <property type="project" value="TreeGrafter"/>
</dbReference>
<dbReference type="RefSeq" id="XP_062882267.1">
    <property type="nucleotide sequence ID" value="XM_063026312.1"/>
</dbReference>
<keyword evidence="5" id="KW-0677">Repeat</keyword>
<dbReference type="SUPFAM" id="SSF103506">
    <property type="entry name" value="Mitochondrial carrier"/>
    <property type="match status" value="1"/>
</dbReference>
<evidence type="ECO:0000256" key="5">
    <source>
        <dbReference type="ARBA" id="ARBA00022737"/>
    </source>
</evidence>
<dbReference type="PROSITE" id="PS50920">
    <property type="entry name" value="SOLCAR"/>
    <property type="match status" value="3"/>
</dbReference>
<dbReference type="HOGENOM" id="CLU_015166_16_2_1"/>
<dbReference type="STRING" id="294750.A0A095C781"/>
<feature type="repeat" description="Solcar" evidence="9">
    <location>
        <begin position="17"/>
        <end position="102"/>
    </location>
</feature>
<comment type="subcellular location">
    <subcellularLocation>
        <location evidence="1">Mitochondrion membrane</location>
        <topology evidence="1">Multi-pass membrane protein</topology>
    </subcellularLocation>
</comment>
<keyword evidence="6" id="KW-1133">Transmembrane helix</keyword>
<evidence type="ECO:0000256" key="2">
    <source>
        <dbReference type="ARBA" id="ARBA00006375"/>
    </source>
</evidence>
<proteinExistence type="inferred from homology"/>
<keyword evidence="3 10" id="KW-0813">Transport</keyword>
<evidence type="ECO:0000256" key="7">
    <source>
        <dbReference type="ARBA" id="ARBA00023128"/>
    </source>
</evidence>
<reference evidence="11 12" key="2">
    <citation type="journal article" date="2018" name="Proc. Natl. Acad. Sci.">
        <title>RNAi is a critical determinant of centromere evolution in closely related fungi.</title>
        <authorList>
            <person name="Yadav V."/>
            <person name="Sun S."/>
            <person name="Billmyre R.B."/>
            <person name="Thimmappa B.C."/>
            <person name="Shea T."/>
            <person name="Lintner R."/>
            <person name="Bakkeren G."/>
            <person name="Cuomo C.A."/>
            <person name="Heitman J."/>
            <person name="Sanyal K."/>
        </authorList>
    </citation>
    <scope>NUCLEOTIDE SEQUENCE [LARGE SCALE GENOMIC DNA]</scope>
    <source>
        <strain evidence="11 12">R265</strain>
    </source>
</reference>
<evidence type="ECO:0000256" key="8">
    <source>
        <dbReference type="ARBA" id="ARBA00023136"/>
    </source>
</evidence>
<reference evidence="11 12" key="1">
    <citation type="journal article" date="2011" name="MBio">
        <title>Genome variation in Cryptococcus gattii, an emerging pathogen of immunocompetent hosts.</title>
        <authorList>
            <person name="D'Souza C.A."/>
            <person name="Kronstad J.W."/>
            <person name="Taylor G."/>
            <person name="Warren R."/>
            <person name="Yuen M."/>
            <person name="Hu G."/>
            <person name="Jung W.H."/>
            <person name="Sham A."/>
            <person name="Kidd S.E."/>
            <person name="Tangen K."/>
            <person name="Lee N."/>
            <person name="Zeilmaker T."/>
            <person name="Sawkins J."/>
            <person name="McVicker G."/>
            <person name="Shah S."/>
            <person name="Gnerre S."/>
            <person name="Griggs A."/>
            <person name="Zeng Q."/>
            <person name="Bartlett K."/>
            <person name="Li W."/>
            <person name="Wang X."/>
            <person name="Heitman J."/>
            <person name="Stajich J.E."/>
            <person name="Fraser J.A."/>
            <person name="Meyer W."/>
            <person name="Carter D."/>
            <person name="Schein J."/>
            <person name="Krzywinski M."/>
            <person name="Kwon-Chung K.J."/>
            <person name="Varma A."/>
            <person name="Wang J."/>
            <person name="Brunham R."/>
            <person name="Fyfe M."/>
            <person name="Ouellette B.F."/>
            <person name="Siddiqui A."/>
            <person name="Marra M."/>
            <person name="Jones S."/>
            <person name="Holt R."/>
            <person name="Birren B.W."/>
            <person name="Galagan J.E."/>
            <person name="Cuomo C.A."/>
        </authorList>
    </citation>
    <scope>NUCLEOTIDE SEQUENCE [LARGE SCALE GENOMIC DNA]</scope>
    <source>
        <strain evidence="11 12">R265</strain>
    </source>
</reference>
<dbReference type="KEGG" id="cdeu:CNBG_2220"/>
<dbReference type="GeneID" id="88178586"/>
<dbReference type="GO" id="GO:0000064">
    <property type="term" value="F:L-ornithine transmembrane transporter activity"/>
    <property type="evidence" value="ECO:0007669"/>
    <property type="project" value="TreeGrafter"/>
</dbReference>
<dbReference type="AlphaFoldDB" id="A0A095C781"/>
<organism evidence="11 12">
    <name type="scientific">Cryptococcus deuterogattii (strain R265)</name>
    <name type="common">Cryptococcus gattii VGII (strain R265)</name>
    <dbReference type="NCBI Taxonomy" id="294750"/>
    <lineage>
        <taxon>Eukaryota</taxon>
        <taxon>Fungi</taxon>
        <taxon>Dikarya</taxon>
        <taxon>Basidiomycota</taxon>
        <taxon>Agaricomycotina</taxon>
        <taxon>Tremellomycetes</taxon>
        <taxon>Tremellales</taxon>
        <taxon>Cryptococcaceae</taxon>
        <taxon>Cryptococcus</taxon>
        <taxon>Cryptococcus gattii species complex</taxon>
    </lineage>
</organism>